<keyword evidence="1" id="KW-1133">Transmembrane helix</keyword>
<proteinExistence type="predicted"/>
<reference evidence="3 4" key="1">
    <citation type="journal article" date="2010" name="Stand. Genomic Sci.">
        <title>Complete genome sequence of Intrasporangium calvum type strain (7 KIP).</title>
        <authorList>
            <person name="Del Rio T.G."/>
            <person name="Chertkov O."/>
            <person name="Yasawong M."/>
            <person name="Lucas S."/>
            <person name="Deshpande S."/>
            <person name="Cheng J.F."/>
            <person name="Detter C."/>
            <person name="Tapia R."/>
            <person name="Han C."/>
            <person name="Goodwin L."/>
            <person name="Pitluck S."/>
            <person name="Liolios K."/>
            <person name="Ivanova N."/>
            <person name="Mavromatis K."/>
            <person name="Pati A."/>
            <person name="Chen A."/>
            <person name="Palaniappan K."/>
            <person name="Land M."/>
            <person name="Hauser L."/>
            <person name="Chang Y.J."/>
            <person name="Jeffries C.D."/>
            <person name="Rohde M."/>
            <person name="Pukall R."/>
            <person name="Sikorski J."/>
            <person name="Goker M."/>
            <person name="Woyke T."/>
            <person name="Bristow J."/>
            <person name="Eisen J.A."/>
            <person name="Markowitz V."/>
            <person name="Hugenholtz P."/>
            <person name="Kyrpides N.C."/>
            <person name="Klenk H.P."/>
            <person name="Lapidus A."/>
        </authorList>
    </citation>
    <scope>NUCLEOTIDE SEQUENCE [LARGE SCALE GENOMIC DNA]</scope>
    <source>
        <strain evidence="4">ATCC 23552 / DSM 43043 / JCM 3097 / NBRC 12989 / 7 KIP</strain>
    </source>
</reference>
<evidence type="ECO:0000256" key="2">
    <source>
        <dbReference type="SAM" id="SignalP"/>
    </source>
</evidence>
<dbReference type="RefSeq" id="WP_013494077.1">
    <property type="nucleotide sequence ID" value="NC_014830.1"/>
</dbReference>
<dbReference type="EMBL" id="CP002343">
    <property type="protein sequence ID" value="ADU49765.1"/>
    <property type="molecule type" value="Genomic_DNA"/>
</dbReference>
<dbReference type="Proteomes" id="UP000008914">
    <property type="component" value="Chromosome"/>
</dbReference>
<keyword evidence="4" id="KW-1185">Reference proteome</keyword>
<organism evidence="3 4">
    <name type="scientific">Intrasporangium calvum (strain ATCC 23552 / DSM 43043 / JCM 3097 / NBRC 12989 / NCIMB 10167 / NRRL B-3866 / 7 KIP)</name>
    <dbReference type="NCBI Taxonomy" id="710696"/>
    <lineage>
        <taxon>Bacteria</taxon>
        <taxon>Bacillati</taxon>
        <taxon>Actinomycetota</taxon>
        <taxon>Actinomycetes</taxon>
        <taxon>Micrococcales</taxon>
        <taxon>Intrasporangiaceae</taxon>
        <taxon>Intrasporangium</taxon>
    </lineage>
</organism>
<evidence type="ECO:0000313" key="3">
    <source>
        <dbReference type="EMBL" id="ADU49765.1"/>
    </source>
</evidence>
<accession>E6SDT4</accession>
<gene>
    <name evidence="3" type="ordered locus">Intca_3282</name>
</gene>
<protein>
    <submittedName>
        <fullName evidence="3">Peptidase M15B and M15C dd-carboxypeptidase VanY/endolysin</fullName>
    </submittedName>
</protein>
<dbReference type="AlphaFoldDB" id="E6SDT4"/>
<keyword evidence="2" id="KW-0732">Signal</keyword>
<sequence>MNARTSSLRRTCCALGAAATLGLALAAPASAVVLPDPIGSGLPPEQPSPGGVITVAIDDNALELLQVGGGLLAGLALAGAGVAVASRRHHSDPAPA</sequence>
<evidence type="ECO:0000313" key="4">
    <source>
        <dbReference type="Proteomes" id="UP000008914"/>
    </source>
</evidence>
<keyword evidence="1" id="KW-0812">Transmembrane</keyword>
<feature type="chain" id="PRO_5038572688" evidence="2">
    <location>
        <begin position="32"/>
        <end position="96"/>
    </location>
</feature>
<dbReference type="KEGG" id="ica:Intca_3282"/>
<keyword evidence="1" id="KW-0472">Membrane</keyword>
<name>E6SDT4_INTC7</name>
<dbReference type="HOGENOM" id="CLU_2355943_0_0_11"/>
<feature type="signal peptide" evidence="2">
    <location>
        <begin position="1"/>
        <end position="31"/>
    </location>
</feature>
<evidence type="ECO:0000256" key="1">
    <source>
        <dbReference type="SAM" id="Phobius"/>
    </source>
</evidence>
<feature type="transmembrane region" description="Helical" evidence="1">
    <location>
        <begin position="64"/>
        <end position="85"/>
    </location>
</feature>